<organism evidence="2 3">
    <name type="scientific">Telmatocola sphagniphila</name>
    <dbReference type="NCBI Taxonomy" id="1123043"/>
    <lineage>
        <taxon>Bacteria</taxon>
        <taxon>Pseudomonadati</taxon>
        <taxon>Planctomycetota</taxon>
        <taxon>Planctomycetia</taxon>
        <taxon>Gemmatales</taxon>
        <taxon>Gemmataceae</taxon>
    </lineage>
</organism>
<gene>
    <name evidence="2" type="ORF">KIH39_07710</name>
</gene>
<dbReference type="SUPFAM" id="SSF53098">
    <property type="entry name" value="Ribonuclease H-like"/>
    <property type="match status" value="1"/>
</dbReference>
<proteinExistence type="predicted"/>
<dbReference type="KEGG" id="tsph:KIH39_07710"/>
<dbReference type="AlphaFoldDB" id="A0A8E6EUJ4"/>
<dbReference type="Pfam" id="PF13358">
    <property type="entry name" value="DDE_3"/>
    <property type="match status" value="1"/>
</dbReference>
<dbReference type="PANTHER" id="PTHR46564">
    <property type="entry name" value="TRANSPOSASE"/>
    <property type="match status" value="1"/>
</dbReference>
<dbReference type="EMBL" id="CP074694">
    <property type="protein sequence ID" value="QVL33784.1"/>
    <property type="molecule type" value="Genomic_DNA"/>
</dbReference>
<feature type="domain" description="Tc1-like transposase DDE" evidence="1">
    <location>
        <begin position="15"/>
        <end position="162"/>
    </location>
</feature>
<evidence type="ECO:0000259" key="1">
    <source>
        <dbReference type="Pfam" id="PF13358"/>
    </source>
</evidence>
<evidence type="ECO:0000313" key="3">
    <source>
        <dbReference type="Proteomes" id="UP000676194"/>
    </source>
</evidence>
<dbReference type="InterPro" id="IPR038717">
    <property type="entry name" value="Tc1-like_DDE_dom"/>
</dbReference>
<dbReference type="Proteomes" id="UP000676194">
    <property type="component" value="Chromosome"/>
</dbReference>
<dbReference type="InterPro" id="IPR012337">
    <property type="entry name" value="RNaseH-like_sf"/>
</dbReference>
<dbReference type="InterPro" id="IPR047655">
    <property type="entry name" value="Transpos_IS630-like"/>
</dbReference>
<dbReference type="RefSeq" id="WP_213498767.1">
    <property type="nucleotide sequence ID" value="NZ_CP074694.1"/>
</dbReference>
<protein>
    <submittedName>
        <fullName evidence="2">IS630 family transposase</fullName>
    </submittedName>
</protein>
<dbReference type="Gene3D" id="3.30.420.10">
    <property type="entry name" value="Ribonuclease H-like superfamily/Ribonuclease H"/>
    <property type="match status" value="1"/>
</dbReference>
<dbReference type="PANTHER" id="PTHR46564:SF1">
    <property type="entry name" value="TRANSPOSASE"/>
    <property type="match status" value="1"/>
</dbReference>
<keyword evidence="3" id="KW-1185">Reference proteome</keyword>
<dbReference type="GO" id="GO:0003676">
    <property type="term" value="F:nucleic acid binding"/>
    <property type="evidence" value="ECO:0007669"/>
    <property type="project" value="InterPro"/>
</dbReference>
<reference evidence="2" key="1">
    <citation type="submission" date="2021-05" db="EMBL/GenBank/DDBJ databases">
        <title>Complete genome sequence of the cellulolytic planctomycete Telmatocola sphagniphila SP2T and characterization of the first cellulase from planctomycetes.</title>
        <authorList>
            <person name="Rakitin A.L."/>
            <person name="Beletsky A.V."/>
            <person name="Naumoff D.G."/>
            <person name="Kulichevskaya I.S."/>
            <person name="Mardanov A.V."/>
            <person name="Ravin N.V."/>
            <person name="Dedysh S.N."/>
        </authorList>
    </citation>
    <scope>NUCLEOTIDE SEQUENCE</scope>
    <source>
        <strain evidence="2">SP2T</strain>
    </source>
</reference>
<sequence>MAPNFKTGGQDRAYVVFLDETGLSLAPLLRRTWAKVGSRPFLTQKVGARQKVSIIGALSFSPQKHQPNLFFQTLPNGTFNSEKVASFLRDLLKHLRGRVIVVWDNGPMHKGEAMRKLLKEYPRLSLEWLPPYAPELNPVEQLWSHLKYGHCANLIPEDLQELEDEAVEFLTEVKFQPDILHSYLNETPLQKSITAVAG</sequence>
<dbReference type="NCBIfam" id="NF033545">
    <property type="entry name" value="transpos_IS630"/>
    <property type="match status" value="1"/>
</dbReference>
<evidence type="ECO:0000313" key="2">
    <source>
        <dbReference type="EMBL" id="QVL33784.1"/>
    </source>
</evidence>
<accession>A0A8E6EUJ4</accession>
<name>A0A8E6EUJ4_9BACT</name>
<dbReference type="InterPro" id="IPR036397">
    <property type="entry name" value="RNaseH_sf"/>
</dbReference>